<feature type="compositionally biased region" description="Acidic residues" evidence="1">
    <location>
        <begin position="633"/>
        <end position="654"/>
    </location>
</feature>
<evidence type="ECO:0000313" key="4">
    <source>
        <dbReference type="Proteomes" id="UP000187209"/>
    </source>
</evidence>
<accession>A0A1R2ANJ9</accession>
<dbReference type="Proteomes" id="UP000187209">
    <property type="component" value="Unassembled WGS sequence"/>
</dbReference>
<evidence type="ECO:0000256" key="2">
    <source>
        <dbReference type="SAM" id="SignalP"/>
    </source>
</evidence>
<proteinExistence type="predicted"/>
<organism evidence="3 4">
    <name type="scientific">Stentor coeruleus</name>
    <dbReference type="NCBI Taxonomy" id="5963"/>
    <lineage>
        <taxon>Eukaryota</taxon>
        <taxon>Sar</taxon>
        <taxon>Alveolata</taxon>
        <taxon>Ciliophora</taxon>
        <taxon>Postciliodesmatophora</taxon>
        <taxon>Heterotrichea</taxon>
        <taxon>Heterotrichida</taxon>
        <taxon>Stentoridae</taxon>
        <taxon>Stentor</taxon>
    </lineage>
</organism>
<sequence length="664" mass="76282">MRVFVCFILLSLSIPIVSAEDIDTSDDISEDLIEDSESADDLSLSDLDGESPINFDIIEEGDEEAMEDLDDWIDQAEENMESANIQELPDLKELEETIEYYELQLQYLEAFETVEINDIVYNIESLQVYIDEMKEYYELRRTEKELLELDEVLDDMENSDDPWQFDEGVEEALELADEMEPHHSVEIEGKIYTKDRLYEDVEIALVSQDSNLETAIAETIGKIQGNNQEDTLEEQTDAIAELIMQMELEDFVVINDEIYDIKKLETWMNENILEVEDMDGVDDLESDTKDAEFQLGVPNDVSDDYIDEIEELQELLEKDPSENFILGDMEYTRLQLETIIEDNEEALEQFVIQIKLADVDDMYFDDVTDSELDFDDQLEGLESIQSLIDFMDDDDVVVLKTISFSKQELIDQLDQAYENTENQLVRKYEQIINETDLDSLNAFDLQNLVEDVEVLPGILDEDETVEIWGETLDKDGVEDLIVELIALYNSLKEQELESNEVIDLHNFFVYLNGTIQISDFYDLEMEINELQAFYEADDVITIGNIELNEQEIEKLKFYTEIIRQELSATLDEDITATDELELLTSTLGESTSAEDMPTLEENYVVEIPDRINEPGIKEVDTDLEAGGEIDIETEDESIGAADDISDDPGLEEINETSSSFLEIN</sequence>
<evidence type="ECO:0000256" key="1">
    <source>
        <dbReference type="SAM" id="MobiDB-lite"/>
    </source>
</evidence>
<dbReference type="AlphaFoldDB" id="A0A1R2ANJ9"/>
<evidence type="ECO:0000313" key="3">
    <source>
        <dbReference type="EMBL" id="OMJ66113.1"/>
    </source>
</evidence>
<keyword evidence="2" id="KW-0732">Signal</keyword>
<keyword evidence="4" id="KW-1185">Reference proteome</keyword>
<comment type="caution">
    <text evidence="3">The sequence shown here is derived from an EMBL/GenBank/DDBJ whole genome shotgun (WGS) entry which is preliminary data.</text>
</comment>
<feature type="chain" id="PRO_5012909918" evidence="2">
    <location>
        <begin position="20"/>
        <end position="664"/>
    </location>
</feature>
<feature type="compositionally biased region" description="Polar residues" evidence="1">
    <location>
        <begin position="655"/>
        <end position="664"/>
    </location>
</feature>
<feature type="signal peptide" evidence="2">
    <location>
        <begin position="1"/>
        <end position="19"/>
    </location>
</feature>
<dbReference type="EMBL" id="MPUH01001815">
    <property type="protein sequence ID" value="OMJ66113.1"/>
    <property type="molecule type" value="Genomic_DNA"/>
</dbReference>
<feature type="region of interest" description="Disordered" evidence="1">
    <location>
        <begin position="633"/>
        <end position="664"/>
    </location>
</feature>
<gene>
    <name evidence="3" type="ORF">SteCoe_37157</name>
</gene>
<protein>
    <submittedName>
        <fullName evidence="3">Uncharacterized protein</fullName>
    </submittedName>
</protein>
<reference evidence="3 4" key="1">
    <citation type="submission" date="2016-11" db="EMBL/GenBank/DDBJ databases">
        <title>The macronuclear genome of Stentor coeruleus: a giant cell with tiny introns.</title>
        <authorList>
            <person name="Slabodnick M."/>
            <person name="Ruby J.G."/>
            <person name="Reiff S.B."/>
            <person name="Swart E.C."/>
            <person name="Gosai S."/>
            <person name="Prabakaran S."/>
            <person name="Witkowska E."/>
            <person name="Larue G.E."/>
            <person name="Fisher S."/>
            <person name="Freeman R.M."/>
            <person name="Gunawardena J."/>
            <person name="Chu W."/>
            <person name="Stover N.A."/>
            <person name="Gregory B.D."/>
            <person name="Nowacki M."/>
            <person name="Derisi J."/>
            <person name="Roy S.W."/>
            <person name="Marshall W.F."/>
            <person name="Sood P."/>
        </authorList>
    </citation>
    <scope>NUCLEOTIDE SEQUENCE [LARGE SCALE GENOMIC DNA]</scope>
    <source>
        <strain evidence="3">WM001</strain>
    </source>
</reference>
<name>A0A1R2ANJ9_9CILI</name>